<gene>
    <name evidence="3" type="ORF">LASUN_01020</name>
</gene>
<protein>
    <recommendedName>
        <fullName evidence="5">DUF917 domain-containing protein</fullName>
    </recommendedName>
</protein>
<dbReference type="EMBL" id="MIQE01000002">
    <property type="protein sequence ID" value="OFA13103.1"/>
    <property type="molecule type" value="Genomic_DNA"/>
</dbReference>
<dbReference type="InterPro" id="IPR027479">
    <property type="entry name" value="S-Me-THD_N_sf"/>
</dbReference>
<feature type="domain" description="S-Me-THD-like C-terminal" evidence="2">
    <location>
        <begin position="166"/>
        <end position="353"/>
    </location>
</feature>
<accession>A0A1E7XJ41</accession>
<dbReference type="Pfam" id="PF06032">
    <property type="entry name" value="S-Me-THD_N"/>
    <property type="match status" value="1"/>
</dbReference>
<sequence>MKYLTEQDIDYISVGASVLGSGGGGDPKVGRLLAKHFIQKYGPVKLISIDELEDDQYVVPVSGMGAPTVSLEKLPSEIELTNPLEELERAFGKKADVIIPIEVGGINSLYPVGAAAKLHLPILDADAIGRAFPEAQMETFHLHGLEPEKVAVGDEKGNVALLHPIDALWSEYMSRALTVQMGGSASVSDYFLPGRKVKGAVVNGTLSLARSVGEILMSPEKYGNVFDALLNKLNGFELYDGKVTDITRETKKGFNFGTVQFDGLNSYAGKKFSLEFQNENLVTKHDDKIMASVPDLIVALDIETGRPITSERLRYGSRAKVVSFPCDPQWRTPIGIETAGPRYFGYEVEYVPVEQLQKEGK</sequence>
<dbReference type="Pfam" id="PF20906">
    <property type="entry name" value="S-Me-THD_C"/>
    <property type="match status" value="1"/>
</dbReference>
<dbReference type="InterPro" id="IPR048350">
    <property type="entry name" value="S-Me-THD-like_C"/>
</dbReference>
<comment type="caution">
    <text evidence="3">The sequence shown here is derived from an EMBL/GenBank/DDBJ whole genome shotgun (WGS) entry which is preliminary data.</text>
</comment>
<name>A0A1E7XJ41_9LACO</name>
<dbReference type="Gene3D" id="3.40.1610.10">
    <property type="entry name" value="CV3147-like domain"/>
    <property type="match status" value="1"/>
</dbReference>
<dbReference type="InterPro" id="IPR010318">
    <property type="entry name" value="S-Me-THD_N"/>
</dbReference>
<evidence type="ECO:0000313" key="4">
    <source>
        <dbReference type="Proteomes" id="UP000177010"/>
    </source>
</evidence>
<proteinExistence type="predicted"/>
<organism evidence="3 4">
    <name type="scientific">Lentilactobacillus sunkii</name>
    <dbReference type="NCBI Taxonomy" id="481719"/>
    <lineage>
        <taxon>Bacteria</taxon>
        <taxon>Bacillati</taxon>
        <taxon>Bacillota</taxon>
        <taxon>Bacilli</taxon>
        <taxon>Lactobacillales</taxon>
        <taxon>Lactobacillaceae</taxon>
        <taxon>Lentilactobacillus</taxon>
    </lineage>
</organism>
<evidence type="ECO:0000259" key="2">
    <source>
        <dbReference type="Pfam" id="PF20906"/>
    </source>
</evidence>
<dbReference type="AlphaFoldDB" id="A0A1E7XJ41"/>
<dbReference type="Gene3D" id="2.40.390.10">
    <property type="entry name" value="CV3147-like"/>
    <property type="match status" value="1"/>
</dbReference>
<evidence type="ECO:0000259" key="1">
    <source>
        <dbReference type="Pfam" id="PF06032"/>
    </source>
</evidence>
<dbReference type="RefSeq" id="WP_070366884.1">
    <property type="nucleotide sequence ID" value="NZ_JAZHVW010000013.1"/>
</dbReference>
<feature type="domain" description="S-Me-THD N-terminal" evidence="1">
    <location>
        <begin position="7"/>
        <end position="162"/>
    </location>
</feature>
<evidence type="ECO:0000313" key="3">
    <source>
        <dbReference type="EMBL" id="OFA13103.1"/>
    </source>
</evidence>
<reference evidence="3 4" key="1">
    <citation type="submission" date="2016-09" db="EMBL/GenBank/DDBJ databases">
        <title>Genome Sequence of Lactobacillus sunkii Strain CG01.</title>
        <authorList>
            <person name="Poehlein A."/>
            <person name="Gabris C."/>
            <person name="Bengelsdorf F.R."/>
            <person name="Duerre P."/>
            <person name="Daniel R."/>
        </authorList>
    </citation>
    <scope>NUCLEOTIDE SEQUENCE [LARGE SCALE GENOMIC DNA]</scope>
    <source>
        <strain evidence="3 4">CG_D</strain>
    </source>
</reference>
<dbReference type="InterPro" id="IPR024071">
    <property type="entry name" value="S-Me-THD_C_sf"/>
</dbReference>
<dbReference type="Proteomes" id="UP000177010">
    <property type="component" value="Unassembled WGS sequence"/>
</dbReference>
<dbReference type="STRING" id="481719.LASUN_01020"/>
<dbReference type="SUPFAM" id="SSF160991">
    <property type="entry name" value="CV3147-like"/>
    <property type="match status" value="1"/>
</dbReference>
<evidence type="ECO:0008006" key="5">
    <source>
        <dbReference type="Google" id="ProtNLM"/>
    </source>
</evidence>